<dbReference type="PANTHER" id="PTHR37846">
    <property type="entry name" value="YALI0B21296P"/>
    <property type="match status" value="1"/>
</dbReference>
<evidence type="ECO:0000259" key="3">
    <source>
        <dbReference type="Pfam" id="PF24841"/>
    </source>
</evidence>
<feature type="transmembrane region" description="Helical" evidence="2">
    <location>
        <begin position="118"/>
        <end position="142"/>
    </location>
</feature>
<feature type="compositionally biased region" description="Basic and acidic residues" evidence="1">
    <location>
        <begin position="9"/>
        <end position="23"/>
    </location>
</feature>
<evidence type="ECO:0000256" key="1">
    <source>
        <dbReference type="SAM" id="MobiDB-lite"/>
    </source>
</evidence>
<dbReference type="AlphaFoldDB" id="A0A423VG81"/>
<feature type="transmembrane region" description="Helical" evidence="2">
    <location>
        <begin position="188"/>
        <end position="213"/>
    </location>
</feature>
<name>A0A423VG81_CYTCH</name>
<feature type="compositionally biased region" description="Basic and acidic residues" evidence="1">
    <location>
        <begin position="40"/>
        <end position="60"/>
    </location>
</feature>
<feature type="domain" description="DUF7719" evidence="3">
    <location>
        <begin position="151"/>
        <end position="219"/>
    </location>
</feature>
<keyword evidence="2" id="KW-1133">Transmembrane helix</keyword>
<feature type="region of interest" description="Disordered" evidence="1">
    <location>
        <begin position="40"/>
        <end position="70"/>
    </location>
</feature>
<dbReference type="OrthoDB" id="5597489at2759"/>
<organism evidence="4 5">
    <name type="scientific">Cytospora chrysosperma</name>
    <name type="common">Cytospora canker fungus</name>
    <name type="synonym">Sphaeria chrysosperma</name>
    <dbReference type="NCBI Taxonomy" id="252740"/>
    <lineage>
        <taxon>Eukaryota</taxon>
        <taxon>Fungi</taxon>
        <taxon>Dikarya</taxon>
        <taxon>Ascomycota</taxon>
        <taxon>Pezizomycotina</taxon>
        <taxon>Sordariomycetes</taxon>
        <taxon>Sordariomycetidae</taxon>
        <taxon>Diaporthales</taxon>
        <taxon>Cytosporaceae</taxon>
        <taxon>Cytospora</taxon>
    </lineage>
</organism>
<accession>A0A423VG81</accession>
<comment type="caution">
    <text evidence="4">The sequence shown here is derived from an EMBL/GenBank/DDBJ whole genome shotgun (WGS) entry which is preliminary data.</text>
</comment>
<dbReference type="InterPro" id="IPR056136">
    <property type="entry name" value="DUF7719"/>
</dbReference>
<keyword evidence="2" id="KW-0812">Transmembrane</keyword>
<dbReference type="PANTHER" id="PTHR37846:SF1">
    <property type="entry name" value="DEACETYLASE-LIKE PROTEIN"/>
    <property type="match status" value="1"/>
</dbReference>
<keyword evidence="2" id="KW-0472">Membrane</keyword>
<feature type="transmembrane region" description="Helical" evidence="2">
    <location>
        <begin position="80"/>
        <end position="98"/>
    </location>
</feature>
<feature type="transmembrane region" description="Helical" evidence="2">
    <location>
        <begin position="149"/>
        <end position="168"/>
    </location>
</feature>
<evidence type="ECO:0000313" key="5">
    <source>
        <dbReference type="Proteomes" id="UP000284375"/>
    </source>
</evidence>
<reference evidence="4 5" key="1">
    <citation type="submission" date="2015-09" db="EMBL/GenBank/DDBJ databases">
        <title>Host preference determinants of Valsa canker pathogens revealed by comparative genomics.</title>
        <authorList>
            <person name="Yin Z."/>
            <person name="Huang L."/>
        </authorList>
    </citation>
    <scope>NUCLEOTIDE SEQUENCE [LARGE SCALE GENOMIC DNA]</scope>
    <source>
        <strain evidence="4 5">YSFL</strain>
    </source>
</reference>
<evidence type="ECO:0000256" key="2">
    <source>
        <dbReference type="SAM" id="Phobius"/>
    </source>
</evidence>
<feature type="region of interest" description="Disordered" evidence="1">
    <location>
        <begin position="1"/>
        <end position="26"/>
    </location>
</feature>
<sequence length="220" mass="24832">MARQRKERKAKDVKLHQPDRSGPTEKTLLQLAEEMELFKQADAKQRRNRHQSEMQGKEVLDGDSQDDDGLSPTAERIMETLLYSVCLAMLHFTLDVLVQRQYGEAIDWYNIVERATQAFMVFVALVYALHPHAAVTTVVPGLPQQYQTVVRQIIFLAVSLIAGCYLIYITSEYSYLAVLKQAPPVGALWVWSVIELNLGLALLTLAGSGLFFWQGGYSIQ</sequence>
<dbReference type="Proteomes" id="UP000284375">
    <property type="component" value="Unassembled WGS sequence"/>
</dbReference>
<gene>
    <name evidence="4" type="ORF">VSDG_08343</name>
</gene>
<protein>
    <recommendedName>
        <fullName evidence="3">DUF7719 domain-containing protein</fullName>
    </recommendedName>
</protein>
<keyword evidence="5" id="KW-1185">Reference proteome</keyword>
<proteinExistence type="predicted"/>
<evidence type="ECO:0000313" key="4">
    <source>
        <dbReference type="EMBL" id="ROV90034.1"/>
    </source>
</evidence>
<dbReference type="STRING" id="252740.A0A423VG81"/>
<dbReference type="Pfam" id="PF24841">
    <property type="entry name" value="DUF7719"/>
    <property type="match status" value="1"/>
</dbReference>
<dbReference type="EMBL" id="LJZO01000053">
    <property type="protein sequence ID" value="ROV90034.1"/>
    <property type="molecule type" value="Genomic_DNA"/>
</dbReference>